<dbReference type="InterPro" id="IPR033753">
    <property type="entry name" value="GCV_H/Fam206"/>
</dbReference>
<dbReference type="InterPro" id="IPR003016">
    <property type="entry name" value="2-oxoA_DH_lipoyl-BS"/>
</dbReference>
<evidence type="ECO:0000256" key="3">
    <source>
        <dbReference type="HAMAP-Rule" id="MF_00272"/>
    </source>
</evidence>
<comment type="similarity">
    <text evidence="1 3">Belongs to the GcvH family.</text>
</comment>
<dbReference type="PANTHER" id="PTHR11715:SF3">
    <property type="entry name" value="GLYCINE CLEAVAGE SYSTEM H PROTEIN-RELATED"/>
    <property type="match status" value="1"/>
</dbReference>
<dbReference type="RefSeq" id="WP_154328826.1">
    <property type="nucleotide sequence ID" value="NZ_CP045696.1"/>
</dbReference>
<feature type="domain" description="Lipoyl-binding" evidence="5">
    <location>
        <begin position="23"/>
        <end position="104"/>
    </location>
</feature>
<dbReference type="GO" id="GO:0009249">
    <property type="term" value="P:protein lipoylation"/>
    <property type="evidence" value="ECO:0007669"/>
    <property type="project" value="TreeGrafter"/>
</dbReference>
<dbReference type="Pfam" id="PF01597">
    <property type="entry name" value="GCV_H"/>
    <property type="match status" value="1"/>
</dbReference>
<gene>
    <name evidence="3 6" type="primary">gcvH</name>
    <name evidence="6" type="ORF">FYJ29_10525</name>
</gene>
<dbReference type="HAMAP" id="MF_00272">
    <property type="entry name" value="GcvH"/>
    <property type="match status" value="1"/>
</dbReference>
<accession>A0A6L5XCN2</accession>
<dbReference type="GO" id="GO:0019464">
    <property type="term" value="P:glycine decarboxylation via glycine cleavage system"/>
    <property type="evidence" value="ECO:0007669"/>
    <property type="project" value="UniProtKB-UniRule"/>
</dbReference>
<dbReference type="PROSITE" id="PS00189">
    <property type="entry name" value="LIPOYL"/>
    <property type="match status" value="1"/>
</dbReference>
<dbReference type="AlphaFoldDB" id="A0A6L5XCN2"/>
<comment type="subunit">
    <text evidence="3">The glycine cleavage system is composed of four proteins: P, T, L and H.</text>
</comment>
<organism evidence="6 7">
    <name type="scientific">Sodaliphilus pleomorphus</name>
    <dbReference type="NCBI Taxonomy" id="2606626"/>
    <lineage>
        <taxon>Bacteria</taxon>
        <taxon>Pseudomonadati</taxon>
        <taxon>Bacteroidota</taxon>
        <taxon>Bacteroidia</taxon>
        <taxon>Bacteroidales</taxon>
        <taxon>Muribaculaceae</taxon>
        <taxon>Sodaliphilus</taxon>
    </lineage>
</organism>
<sequence length="126" mass="13815">MSKVIDGLYYSESHEYVKVDGDYGYVGITDYAQKELGNVVYVDMPEVDDEVAQGEEFGAVESVKAASDLNSPVSGTVAEVNDALEDEPGLINKDAFENWIMKVKLSDKSELDSLMDAAAYKKFIGE</sequence>
<evidence type="ECO:0000313" key="7">
    <source>
        <dbReference type="Proteomes" id="UP000483362"/>
    </source>
</evidence>
<dbReference type="PROSITE" id="PS50968">
    <property type="entry name" value="BIOTINYL_LIPOYL"/>
    <property type="match status" value="1"/>
</dbReference>
<evidence type="ECO:0000313" key="6">
    <source>
        <dbReference type="EMBL" id="MSS18189.1"/>
    </source>
</evidence>
<dbReference type="InterPro" id="IPR011053">
    <property type="entry name" value="Single_hybrid_motif"/>
</dbReference>
<keyword evidence="2 3" id="KW-0450">Lipoyl</keyword>
<dbReference type="InterPro" id="IPR017453">
    <property type="entry name" value="GCV_H_sub"/>
</dbReference>
<dbReference type="GO" id="GO:0005737">
    <property type="term" value="C:cytoplasm"/>
    <property type="evidence" value="ECO:0007669"/>
    <property type="project" value="TreeGrafter"/>
</dbReference>
<feature type="modified residue" description="N6-lipoyllysine" evidence="3 4">
    <location>
        <position position="64"/>
    </location>
</feature>
<dbReference type="InterPro" id="IPR002930">
    <property type="entry name" value="GCV_H"/>
</dbReference>
<dbReference type="EMBL" id="VULT01000017">
    <property type="protein sequence ID" value="MSS18189.1"/>
    <property type="molecule type" value="Genomic_DNA"/>
</dbReference>
<evidence type="ECO:0000256" key="2">
    <source>
        <dbReference type="ARBA" id="ARBA00022823"/>
    </source>
</evidence>
<evidence type="ECO:0000256" key="1">
    <source>
        <dbReference type="ARBA" id="ARBA00009249"/>
    </source>
</evidence>
<comment type="function">
    <text evidence="3">The glycine cleavage system catalyzes the degradation of glycine. The H protein shuttles the methylamine group of glycine from the P protein to the T protein.</text>
</comment>
<dbReference type="GO" id="GO:0005960">
    <property type="term" value="C:glycine cleavage complex"/>
    <property type="evidence" value="ECO:0007669"/>
    <property type="project" value="InterPro"/>
</dbReference>
<evidence type="ECO:0000259" key="5">
    <source>
        <dbReference type="PROSITE" id="PS50968"/>
    </source>
</evidence>
<protein>
    <recommendedName>
        <fullName evidence="3">Glycine cleavage system H protein</fullName>
    </recommendedName>
</protein>
<dbReference type="PANTHER" id="PTHR11715">
    <property type="entry name" value="GLYCINE CLEAVAGE SYSTEM H PROTEIN"/>
    <property type="match status" value="1"/>
</dbReference>
<dbReference type="Gene3D" id="2.40.50.100">
    <property type="match status" value="1"/>
</dbReference>
<dbReference type="CDD" id="cd06848">
    <property type="entry name" value="GCS_H"/>
    <property type="match status" value="1"/>
</dbReference>
<reference evidence="6 7" key="1">
    <citation type="submission" date="2019-08" db="EMBL/GenBank/DDBJ databases">
        <title>In-depth cultivation of the pig gut microbiome towards novel bacterial diversity and tailored functional studies.</title>
        <authorList>
            <person name="Wylensek D."/>
            <person name="Hitch T.C.A."/>
            <person name="Clavel T."/>
        </authorList>
    </citation>
    <scope>NUCLEOTIDE SEQUENCE [LARGE SCALE GENOMIC DNA]</scope>
    <source>
        <strain evidence="6 7">Oil-RF-744-WCA-WT-10</strain>
    </source>
</reference>
<name>A0A6L5XCN2_9BACT</name>
<comment type="caution">
    <text evidence="6">The sequence shown here is derived from an EMBL/GenBank/DDBJ whole genome shotgun (WGS) entry which is preliminary data.</text>
</comment>
<comment type="cofactor">
    <cofactor evidence="3">
        <name>(R)-lipoate</name>
        <dbReference type="ChEBI" id="CHEBI:83088"/>
    </cofactor>
    <text evidence="3">Binds 1 lipoyl cofactor covalently.</text>
</comment>
<keyword evidence="7" id="KW-1185">Reference proteome</keyword>
<dbReference type="NCBIfam" id="NF002270">
    <property type="entry name" value="PRK01202.1"/>
    <property type="match status" value="1"/>
</dbReference>
<dbReference type="Proteomes" id="UP000483362">
    <property type="component" value="Unassembled WGS sequence"/>
</dbReference>
<proteinExistence type="inferred from homology"/>
<dbReference type="NCBIfam" id="TIGR00527">
    <property type="entry name" value="gcvH"/>
    <property type="match status" value="1"/>
</dbReference>
<dbReference type="InterPro" id="IPR000089">
    <property type="entry name" value="Biotin_lipoyl"/>
</dbReference>
<evidence type="ECO:0000256" key="4">
    <source>
        <dbReference type="PIRSR" id="PIRSR617453-50"/>
    </source>
</evidence>
<dbReference type="SUPFAM" id="SSF51230">
    <property type="entry name" value="Single hybrid motif"/>
    <property type="match status" value="1"/>
</dbReference>